<keyword evidence="2" id="KW-1185">Reference proteome</keyword>
<protein>
    <submittedName>
        <fullName evidence="1">T4 beta protein</fullName>
    </submittedName>
</protein>
<dbReference type="Proteomes" id="UP000294480">
    <property type="component" value="Unassembled WGS sequence"/>
</dbReference>
<proteinExistence type="predicted"/>
<evidence type="ECO:0000313" key="1">
    <source>
        <dbReference type="EMBL" id="TDR32154.1"/>
    </source>
</evidence>
<name>A0A4R6Y9M0_9BURK</name>
<dbReference type="RefSeq" id="WP_133619312.1">
    <property type="nucleotide sequence ID" value="NZ_SNZE01000005.1"/>
</dbReference>
<accession>A0A4R6Y9M0</accession>
<gene>
    <name evidence="1" type="ORF">DFR44_10537</name>
</gene>
<dbReference type="OrthoDB" id="7847670at2"/>
<reference evidence="1 2" key="1">
    <citation type="submission" date="2019-03" db="EMBL/GenBank/DDBJ databases">
        <title>Genomic Encyclopedia of Type Strains, Phase IV (KMG-IV): sequencing the most valuable type-strain genomes for metagenomic binning, comparative biology and taxonomic classification.</title>
        <authorList>
            <person name="Goeker M."/>
        </authorList>
    </citation>
    <scope>NUCLEOTIDE SEQUENCE [LARGE SCALE GENOMIC DNA]</scope>
    <source>
        <strain evidence="1 2">DSM 102852</strain>
    </source>
</reference>
<dbReference type="EMBL" id="SNZE01000005">
    <property type="protein sequence ID" value="TDR32154.1"/>
    <property type="molecule type" value="Genomic_DNA"/>
</dbReference>
<dbReference type="AlphaFoldDB" id="A0A4R6Y9M0"/>
<sequence>MSLKYINFEDYNYFPALRARQAEMKGLNELSDARKCKIIPLITLGRWPRAETLEVGVEKASKAMSDKPFFLDLTHEISSLSPLIQELRDPTDGFTKWLDFAAQYTNVIPVIQMHQSQTLRDVVLQARNCEKRFGKLAFRITDFTQSIDVVIAAMSALERVESALVFIDSGYIRLSYAASLAATISTINMIRAQLPTALISTLATSFPSQTGPFLDDVSGDGVISILERQLHHDLGGYSIAAYGDHSSIHAVIYDDPAVIMNWTARIDYPLELDWEISRKSRAKALNDYREIAAKIVRAHPEIEASDIWGEQMIRSAANGGDTVGAAPASWIGVRVNIHLSRQIDFTERLLNPVPDSDEYEEAQDLDY</sequence>
<evidence type="ECO:0000313" key="2">
    <source>
        <dbReference type="Proteomes" id="UP000294480"/>
    </source>
</evidence>
<organism evidence="1 2">
    <name type="scientific">Hydromonas duriensis</name>
    <dbReference type="NCBI Taxonomy" id="1527608"/>
    <lineage>
        <taxon>Bacteria</taxon>
        <taxon>Pseudomonadati</taxon>
        <taxon>Pseudomonadota</taxon>
        <taxon>Betaproteobacteria</taxon>
        <taxon>Burkholderiales</taxon>
        <taxon>Burkholderiaceae</taxon>
        <taxon>Hydromonas</taxon>
    </lineage>
</organism>
<dbReference type="Pfam" id="PF14350">
    <property type="entry name" value="Beta_protein"/>
    <property type="match status" value="1"/>
</dbReference>
<comment type="caution">
    <text evidence="1">The sequence shown here is derived from an EMBL/GenBank/DDBJ whole genome shotgun (WGS) entry which is preliminary data.</text>
</comment>
<dbReference type="InterPro" id="IPR025683">
    <property type="entry name" value="Protein_beta"/>
</dbReference>